<sequence>MSWSRGTLRFSTLAGTAVAAAAVPLIVFGAGVALAEDGSPGGGDSTSSDSSSGNSSSGDSAGSDSSTTDSGDGNSGSTGSRGDTSSGGNGSDGNASDSDTSDSNASESDTAESDTADSAGESGTDSDDAGARDGSATETTGDGSTTEAATPSTTRPHGSNGDHEVVPTTPGITPPPATTNIDTNTDTDTDSTTDSPATQTPRTETVAPAPDPEVEVPVIGDIVDSPTAGVPDPEAVPVMTPLAPAAVVASDIWAPSAFAMDLGSDPLPVSSLAVVQSSTLGVGATPRSSTLFGLPVVVIPSTPWNLNDPVWEAEWEAFNSSVVAWVPGVGNTLATISVVIDTYQLAAAIGAGDHAEVSDEIGDLAGDIIGIEFGQGIGAQARYLIHLYISDAVATWIVGDPTPVATV</sequence>
<feature type="region of interest" description="Disordered" evidence="1">
    <location>
        <begin position="34"/>
        <end position="213"/>
    </location>
</feature>
<feature type="compositionally biased region" description="Low complexity" evidence="1">
    <location>
        <begin position="92"/>
        <end position="108"/>
    </location>
</feature>
<evidence type="ECO:0000256" key="2">
    <source>
        <dbReference type="SAM" id="SignalP"/>
    </source>
</evidence>
<organism evidence="3 4">
    <name type="scientific">Gordonia bronchialis (strain ATCC 25592 / DSM 43247 / BCRC 13721 / JCM 3198 / KCTC 3076 / NBRC 16047 / NCTC 10667)</name>
    <name type="common">Rhodococcus bronchialis</name>
    <dbReference type="NCBI Taxonomy" id="526226"/>
    <lineage>
        <taxon>Bacteria</taxon>
        <taxon>Bacillati</taxon>
        <taxon>Actinomycetota</taxon>
        <taxon>Actinomycetes</taxon>
        <taxon>Mycobacteriales</taxon>
        <taxon>Gordoniaceae</taxon>
        <taxon>Gordonia</taxon>
    </lineage>
</organism>
<dbReference type="HOGENOM" id="CLU_675725_0_0_11"/>
<gene>
    <name evidence="3" type="ordered locus">Gbro_0069</name>
</gene>
<feature type="signal peptide" evidence="2">
    <location>
        <begin position="1"/>
        <end position="35"/>
    </location>
</feature>
<dbReference type="AlphaFoldDB" id="D0LA94"/>
<feature type="compositionally biased region" description="Low complexity" evidence="1">
    <location>
        <begin position="45"/>
        <end position="84"/>
    </location>
</feature>
<dbReference type="RefSeq" id="WP_012832015.1">
    <property type="nucleotide sequence ID" value="NC_013441.1"/>
</dbReference>
<evidence type="ECO:0000256" key="1">
    <source>
        <dbReference type="SAM" id="MobiDB-lite"/>
    </source>
</evidence>
<proteinExistence type="predicted"/>
<reference evidence="4" key="1">
    <citation type="submission" date="2009-10" db="EMBL/GenBank/DDBJ databases">
        <title>The complete chromosome of Gordonia bronchialis DSM 43247.</title>
        <authorList>
            <consortium name="US DOE Joint Genome Institute (JGI-PGF)"/>
            <person name="Lucas S."/>
            <person name="Copeland A."/>
            <person name="Lapidus A."/>
            <person name="Glavina del Rio T."/>
            <person name="Dalin E."/>
            <person name="Tice H."/>
            <person name="Bruce D."/>
            <person name="Goodwin L."/>
            <person name="Pitluck S."/>
            <person name="Kyrpides N."/>
            <person name="Mavromatis K."/>
            <person name="Ivanova N."/>
            <person name="Ovchinnikova G."/>
            <person name="Saunders E."/>
            <person name="Brettin T."/>
            <person name="Detter J.C."/>
            <person name="Han C."/>
            <person name="Larimer F."/>
            <person name="Land M."/>
            <person name="Hauser L."/>
            <person name="Markowitz V."/>
            <person name="Cheng J.-F."/>
            <person name="Hugenholtz P."/>
            <person name="Woyke T."/>
            <person name="Wu D."/>
            <person name="Jando M."/>
            <person name="Schneider S."/>
            <person name="Goeker M."/>
            <person name="Klenk H.-P."/>
            <person name="Eisen J.A."/>
        </authorList>
    </citation>
    <scope>NUCLEOTIDE SEQUENCE [LARGE SCALE GENOMIC DNA]</scope>
    <source>
        <strain evidence="4">ATCC 25592 / DSM 43247 / BCRC 13721 / JCM 3198 / KCTC 3076 / NBRC 16047 / NCTC 10667</strain>
    </source>
</reference>
<keyword evidence="4" id="KW-1185">Reference proteome</keyword>
<feature type="chain" id="PRO_5003009914" evidence="2">
    <location>
        <begin position="36"/>
        <end position="407"/>
    </location>
</feature>
<protein>
    <submittedName>
        <fullName evidence="3">Uncharacterized protein</fullName>
    </submittedName>
</protein>
<dbReference type="KEGG" id="gbr:Gbro_0069"/>
<dbReference type="STRING" id="526226.Gbro_0069"/>
<evidence type="ECO:0000313" key="3">
    <source>
        <dbReference type="EMBL" id="ACY19423.1"/>
    </source>
</evidence>
<dbReference type="OrthoDB" id="4863392at2"/>
<accession>D0LA94</accession>
<name>D0LA94_GORB4</name>
<dbReference type="Proteomes" id="UP000001219">
    <property type="component" value="Chromosome"/>
</dbReference>
<feature type="compositionally biased region" description="Polar residues" evidence="1">
    <location>
        <begin position="138"/>
        <end position="157"/>
    </location>
</feature>
<reference evidence="3 4" key="2">
    <citation type="journal article" date="2010" name="Stand. Genomic Sci.">
        <title>Complete genome sequence of Gordonia bronchialis type strain (3410).</title>
        <authorList>
            <person name="Ivanova N."/>
            <person name="Sikorski J."/>
            <person name="Jando M."/>
            <person name="Lapidus A."/>
            <person name="Nolan M."/>
            <person name="Lucas S."/>
            <person name="Del Rio T.G."/>
            <person name="Tice H."/>
            <person name="Copeland A."/>
            <person name="Cheng J.F."/>
            <person name="Chen F."/>
            <person name="Bruce D."/>
            <person name="Goodwin L."/>
            <person name="Pitluck S."/>
            <person name="Mavromatis K."/>
            <person name="Ovchinnikova G."/>
            <person name="Pati A."/>
            <person name="Chen A."/>
            <person name="Palaniappan K."/>
            <person name="Land M."/>
            <person name="Hauser L."/>
            <person name="Chang Y.J."/>
            <person name="Jeffries C.D."/>
            <person name="Chain P."/>
            <person name="Saunders E."/>
            <person name="Han C."/>
            <person name="Detter J.C."/>
            <person name="Brettin T."/>
            <person name="Rohde M."/>
            <person name="Goker M."/>
            <person name="Bristow J."/>
            <person name="Eisen J.A."/>
            <person name="Markowitz V."/>
            <person name="Hugenholtz P."/>
            <person name="Klenk H.P."/>
            <person name="Kyrpides N.C."/>
        </authorList>
    </citation>
    <scope>NUCLEOTIDE SEQUENCE [LARGE SCALE GENOMIC DNA]</scope>
    <source>
        <strain evidence="4">ATCC 25592 / DSM 43247 / BCRC 13721 / JCM 3198 / KCTC 3076 / NBRC 16047 / NCTC 10667</strain>
    </source>
</reference>
<evidence type="ECO:0000313" key="4">
    <source>
        <dbReference type="Proteomes" id="UP000001219"/>
    </source>
</evidence>
<feature type="compositionally biased region" description="Low complexity" evidence="1">
    <location>
        <begin position="192"/>
        <end position="201"/>
    </location>
</feature>
<dbReference type="EMBL" id="CP001802">
    <property type="protein sequence ID" value="ACY19423.1"/>
    <property type="molecule type" value="Genomic_DNA"/>
</dbReference>
<keyword evidence="2" id="KW-0732">Signal</keyword>